<proteinExistence type="predicted"/>
<dbReference type="AlphaFoldDB" id="A0A2W1LFZ4"/>
<dbReference type="OrthoDB" id="2665639at2"/>
<protein>
    <submittedName>
        <fullName evidence="1">Uncharacterized protein</fullName>
    </submittedName>
</protein>
<evidence type="ECO:0000313" key="1">
    <source>
        <dbReference type="EMBL" id="PZD97619.1"/>
    </source>
</evidence>
<dbReference type="RefSeq" id="WP_111144980.1">
    <property type="nucleotide sequence ID" value="NZ_QKRB01000010.1"/>
</dbReference>
<sequence length="167" mass="18820">MGTRLLSENRIRQRYPHLHYVRVHTCGKHKARIYAWDGKLQLSAKDAASLQRFASGNLLQHVCYDVLPYDSLRKDGLPQPAPLPELLSRAALRTELQAKDIVDTLNSLLPGKVISFRSYDAYSGTIQFNIFSARPVSPEEQEQVGRYVNELVPVGCQGSVHYVEVAE</sequence>
<name>A0A2W1LFZ4_9BACL</name>
<dbReference type="EMBL" id="QKRB01000010">
    <property type="protein sequence ID" value="PZD97619.1"/>
    <property type="molecule type" value="Genomic_DNA"/>
</dbReference>
<gene>
    <name evidence="1" type="ORF">DNH61_01735</name>
</gene>
<reference evidence="1 2" key="1">
    <citation type="submission" date="2018-06" db="EMBL/GenBank/DDBJ databases">
        <title>Paenibacillus imtechensis sp. nov.</title>
        <authorList>
            <person name="Pinnaka A.K."/>
            <person name="Singh H."/>
            <person name="Kaur M."/>
        </authorList>
    </citation>
    <scope>NUCLEOTIDE SEQUENCE [LARGE SCALE GENOMIC DNA]</scope>
    <source>
        <strain evidence="1 2">SMB1</strain>
    </source>
</reference>
<keyword evidence="2" id="KW-1185">Reference proteome</keyword>
<organism evidence="1 2">
    <name type="scientific">Paenibacillus sambharensis</name>
    <dbReference type="NCBI Taxonomy" id="1803190"/>
    <lineage>
        <taxon>Bacteria</taxon>
        <taxon>Bacillati</taxon>
        <taxon>Bacillota</taxon>
        <taxon>Bacilli</taxon>
        <taxon>Bacillales</taxon>
        <taxon>Paenibacillaceae</taxon>
        <taxon>Paenibacillus</taxon>
    </lineage>
</organism>
<evidence type="ECO:0000313" key="2">
    <source>
        <dbReference type="Proteomes" id="UP000249522"/>
    </source>
</evidence>
<comment type="caution">
    <text evidence="1">The sequence shown here is derived from an EMBL/GenBank/DDBJ whole genome shotgun (WGS) entry which is preliminary data.</text>
</comment>
<dbReference type="Proteomes" id="UP000249522">
    <property type="component" value="Unassembled WGS sequence"/>
</dbReference>
<accession>A0A2W1LFZ4</accession>